<accession>A0A2J7Q8U0</accession>
<organism evidence="1 2">
    <name type="scientific">Cryptotermes secundus</name>
    <dbReference type="NCBI Taxonomy" id="105785"/>
    <lineage>
        <taxon>Eukaryota</taxon>
        <taxon>Metazoa</taxon>
        <taxon>Ecdysozoa</taxon>
        <taxon>Arthropoda</taxon>
        <taxon>Hexapoda</taxon>
        <taxon>Insecta</taxon>
        <taxon>Pterygota</taxon>
        <taxon>Neoptera</taxon>
        <taxon>Polyneoptera</taxon>
        <taxon>Dictyoptera</taxon>
        <taxon>Blattodea</taxon>
        <taxon>Blattoidea</taxon>
        <taxon>Termitoidae</taxon>
        <taxon>Kalotermitidae</taxon>
        <taxon>Cryptotermitinae</taxon>
        <taxon>Cryptotermes</taxon>
    </lineage>
</organism>
<name>A0A2J7Q8U0_9NEOP</name>
<dbReference type="Proteomes" id="UP000235965">
    <property type="component" value="Unassembled WGS sequence"/>
</dbReference>
<reference evidence="1 2" key="1">
    <citation type="submission" date="2017-12" db="EMBL/GenBank/DDBJ databases">
        <title>Hemimetabolous genomes reveal molecular basis of termite eusociality.</title>
        <authorList>
            <person name="Harrison M.C."/>
            <person name="Jongepier E."/>
            <person name="Robertson H.M."/>
            <person name="Arning N."/>
            <person name="Bitard-Feildel T."/>
            <person name="Chao H."/>
            <person name="Childers C.P."/>
            <person name="Dinh H."/>
            <person name="Doddapaneni H."/>
            <person name="Dugan S."/>
            <person name="Gowin J."/>
            <person name="Greiner C."/>
            <person name="Han Y."/>
            <person name="Hu H."/>
            <person name="Hughes D.S.T."/>
            <person name="Huylmans A.-K."/>
            <person name="Kemena C."/>
            <person name="Kremer L.P.M."/>
            <person name="Lee S.L."/>
            <person name="Lopez-Ezquerra A."/>
            <person name="Mallet L."/>
            <person name="Monroy-Kuhn J.M."/>
            <person name="Moser A."/>
            <person name="Murali S.C."/>
            <person name="Muzny D.M."/>
            <person name="Otani S."/>
            <person name="Piulachs M.-D."/>
            <person name="Poelchau M."/>
            <person name="Qu J."/>
            <person name="Schaub F."/>
            <person name="Wada-Katsumata A."/>
            <person name="Worley K.C."/>
            <person name="Xie Q."/>
            <person name="Ylla G."/>
            <person name="Poulsen M."/>
            <person name="Gibbs R.A."/>
            <person name="Schal C."/>
            <person name="Richards S."/>
            <person name="Belles X."/>
            <person name="Korb J."/>
            <person name="Bornberg-Bauer E."/>
        </authorList>
    </citation>
    <scope>NUCLEOTIDE SEQUENCE [LARGE SCALE GENOMIC DNA]</scope>
    <source>
        <tissue evidence="1">Whole body</tissue>
    </source>
</reference>
<dbReference type="InParanoid" id="A0A2J7Q8U0"/>
<evidence type="ECO:0000313" key="2">
    <source>
        <dbReference type="Proteomes" id="UP000235965"/>
    </source>
</evidence>
<evidence type="ECO:0000313" key="1">
    <source>
        <dbReference type="EMBL" id="PNF24983.1"/>
    </source>
</evidence>
<keyword evidence="2" id="KW-1185">Reference proteome</keyword>
<comment type="caution">
    <text evidence="1">The sequence shown here is derived from an EMBL/GenBank/DDBJ whole genome shotgun (WGS) entry which is preliminary data.</text>
</comment>
<dbReference type="AlphaFoldDB" id="A0A2J7Q8U0"/>
<proteinExistence type="predicted"/>
<protein>
    <submittedName>
        <fullName evidence="1">Uncharacterized protein</fullName>
    </submittedName>
</protein>
<sequence>MSVSLNKMVMCAFSNQNQMELICIDVLYHGTQFISHQFKKLAIAINSNIL</sequence>
<dbReference type="EMBL" id="NEVH01016947">
    <property type="protein sequence ID" value="PNF24983.1"/>
    <property type="molecule type" value="Genomic_DNA"/>
</dbReference>
<gene>
    <name evidence="1" type="ORF">B7P43_G08359</name>
</gene>